<evidence type="ECO:0000313" key="5">
    <source>
        <dbReference type="Proteomes" id="UP000198505"/>
    </source>
</evidence>
<name>A0A1H9P5W5_9GAMM</name>
<evidence type="ECO:0000256" key="2">
    <source>
        <dbReference type="ARBA" id="ARBA00023163"/>
    </source>
</evidence>
<dbReference type="InterPro" id="IPR051534">
    <property type="entry name" value="CBASS_pafABC_assoc_protein"/>
</dbReference>
<feature type="domain" description="HTH deoR-type" evidence="3">
    <location>
        <begin position="4"/>
        <end position="63"/>
    </location>
</feature>
<keyword evidence="1" id="KW-0805">Transcription regulation</keyword>
<dbReference type="InterPro" id="IPR057727">
    <property type="entry name" value="WCX_dom"/>
</dbReference>
<dbReference type="STRING" id="416874.SAMN04487958_101109"/>
<reference evidence="5" key="1">
    <citation type="submission" date="2016-10" db="EMBL/GenBank/DDBJ databases">
        <authorList>
            <person name="Varghese N."/>
            <person name="Submissions S."/>
        </authorList>
    </citation>
    <scope>NUCLEOTIDE SEQUENCE [LARGE SCALE GENOMIC DNA]</scope>
    <source>
        <strain evidence="5">CGMCC 1.6495</strain>
    </source>
</reference>
<proteinExistence type="predicted"/>
<evidence type="ECO:0000259" key="3">
    <source>
        <dbReference type="PROSITE" id="PS51000"/>
    </source>
</evidence>
<dbReference type="PROSITE" id="PS51000">
    <property type="entry name" value="HTH_DEOR_2"/>
    <property type="match status" value="1"/>
</dbReference>
<dbReference type="Gene3D" id="1.10.10.10">
    <property type="entry name" value="Winged helix-like DNA-binding domain superfamily/Winged helix DNA-binding domain"/>
    <property type="match status" value="1"/>
</dbReference>
<dbReference type="InterPro" id="IPR036388">
    <property type="entry name" value="WH-like_DNA-bd_sf"/>
</dbReference>
<dbReference type="InterPro" id="IPR028349">
    <property type="entry name" value="PafC-like"/>
</dbReference>
<dbReference type="EMBL" id="FOGS01000001">
    <property type="protein sequence ID" value="SER43580.1"/>
    <property type="molecule type" value="Genomic_DNA"/>
</dbReference>
<keyword evidence="4" id="KW-0238">DNA-binding</keyword>
<dbReference type="PANTHER" id="PTHR34580">
    <property type="match status" value="1"/>
</dbReference>
<dbReference type="PANTHER" id="PTHR34580:SF3">
    <property type="entry name" value="PROTEIN PAFB"/>
    <property type="match status" value="1"/>
</dbReference>
<evidence type="ECO:0000313" key="4">
    <source>
        <dbReference type="EMBL" id="SER43580.1"/>
    </source>
</evidence>
<dbReference type="RefSeq" id="WP_092824302.1">
    <property type="nucleotide sequence ID" value="NZ_FOGS01000001.1"/>
</dbReference>
<dbReference type="PIRSF" id="PIRSF016838">
    <property type="entry name" value="PafC"/>
    <property type="match status" value="1"/>
</dbReference>
<dbReference type="AlphaFoldDB" id="A0A1H9P5W5"/>
<dbReference type="InterPro" id="IPR001034">
    <property type="entry name" value="DeoR_HTH"/>
</dbReference>
<dbReference type="Pfam" id="PF25583">
    <property type="entry name" value="WCX"/>
    <property type="match status" value="1"/>
</dbReference>
<dbReference type="SUPFAM" id="SSF46785">
    <property type="entry name" value="Winged helix' DNA-binding domain"/>
    <property type="match status" value="1"/>
</dbReference>
<dbReference type="InterPro" id="IPR013196">
    <property type="entry name" value="HTH_11"/>
</dbReference>
<dbReference type="Proteomes" id="UP000198505">
    <property type="component" value="Unassembled WGS sequence"/>
</dbReference>
<sequence length="317" mass="35530">MLNPTARVLALLELLQTHRHLSGGDLANRLGVDRRTLRRYIRTLEELGIPVTTERGCHGGYRLMPSFKLPPLMFTAEESQALALGLKSALHLGLSESVPAVESARAKLERVMPAELQQRVRALDESTRLALPTTHATNNEQLLGLLATATQERQRIRLDYLDGYDQASKRVLNPYGLVYHSGHWYVSGWCHLRRDLRSFRLDRICDAVPLSATFDRPTDFDAAAHLIHSLASLPRATAVALWLDTDLESAVAELDPHIGLLTPADSGVALHGRTDSLSWFARQLTRLPFDFRIVEPASLRHELHRQATRLQRLAEAD</sequence>
<dbReference type="GO" id="GO:0003700">
    <property type="term" value="F:DNA-binding transcription factor activity"/>
    <property type="evidence" value="ECO:0007669"/>
    <property type="project" value="InterPro"/>
</dbReference>
<gene>
    <name evidence="4" type="ORF">SAMN04487958_101109</name>
</gene>
<keyword evidence="5" id="KW-1185">Reference proteome</keyword>
<dbReference type="GO" id="GO:0003677">
    <property type="term" value="F:DNA binding"/>
    <property type="evidence" value="ECO:0007669"/>
    <property type="project" value="UniProtKB-KW"/>
</dbReference>
<dbReference type="Pfam" id="PF13280">
    <property type="entry name" value="WYL"/>
    <property type="match status" value="1"/>
</dbReference>
<dbReference type="InterPro" id="IPR036390">
    <property type="entry name" value="WH_DNA-bd_sf"/>
</dbReference>
<evidence type="ECO:0000256" key="1">
    <source>
        <dbReference type="ARBA" id="ARBA00023015"/>
    </source>
</evidence>
<dbReference type="InterPro" id="IPR026881">
    <property type="entry name" value="WYL_dom"/>
</dbReference>
<accession>A0A1H9P5W5</accession>
<dbReference type="Pfam" id="PF08279">
    <property type="entry name" value="HTH_11"/>
    <property type="match status" value="1"/>
</dbReference>
<protein>
    <submittedName>
        <fullName evidence="4">Predicted DNA-binding transcriptional regulator YafY, contains an HTH and WYL domains</fullName>
    </submittedName>
</protein>
<keyword evidence="2" id="KW-0804">Transcription</keyword>
<organism evidence="4 5">
    <name type="scientific">Vreelandella subterranea</name>
    <dbReference type="NCBI Taxonomy" id="416874"/>
    <lineage>
        <taxon>Bacteria</taxon>
        <taxon>Pseudomonadati</taxon>
        <taxon>Pseudomonadota</taxon>
        <taxon>Gammaproteobacteria</taxon>
        <taxon>Oceanospirillales</taxon>
        <taxon>Halomonadaceae</taxon>
        <taxon>Vreelandella</taxon>
    </lineage>
</organism>
<dbReference type="PROSITE" id="PS52050">
    <property type="entry name" value="WYL"/>
    <property type="match status" value="1"/>
</dbReference>